<keyword evidence="3 6" id="KW-0812">Transmembrane</keyword>
<protein>
    <submittedName>
        <fullName evidence="7">Ribonuclease BN</fullName>
        <ecNumber evidence="7">3.1.-.-</ecNumber>
    </submittedName>
</protein>
<dbReference type="GO" id="GO:0016787">
    <property type="term" value="F:hydrolase activity"/>
    <property type="evidence" value="ECO:0007669"/>
    <property type="project" value="UniProtKB-KW"/>
</dbReference>
<evidence type="ECO:0000313" key="7">
    <source>
        <dbReference type="EMBL" id="AMV62715.1"/>
    </source>
</evidence>
<name>A0A0R2HUM8_9LACO</name>
<dbReference type="EMBL" id="CP012275">
    <property type="protein sequence ID" value="AMV62715.1"/>
    <property type="molecule type" value="Genomic_DNA"/>
</dbReference>
<evidence type="ECO:0000256" key="5">
    <source>
        <dbReference type="ARBA" id="ARBA00023136"/>
    </source>
</evidence>
<dbReference type="GO" id="GO:0005886">
    <property type="term" value="C:plasma membrane"/>
    <property type="evidence" value="ECO:0007669"/>
    <property type="project" value="UniProtKB-SubCell"/>
</dbReference>
<dbReference type="Proteomes" id="UP000076405">
    <property type="component" value="Chromosome"/>
</dbReference>
<dbReference type="Pfam" id="PF03631">
    <property type="entry name" value="Virul_fac_BrkB"/>
    <property type="match status" value="1"/>
</dbReference>
<feature type="transmembrane region" description="Helical" evidence="6">
    <location>
        <begin position="209"/>
        <end position="232"/>
    </location>
</feature>
<evidence type="ECO:0000256" key="2">
    <source>
        <dbReference type="ARBA" id="ARBA00022475"/>
    </source>
</evidence>
<reference evidence="9 10" key="1">
    <citation type="journal article" date="2016" name="PLoS ONE">
        <title>The Identification of Novel Diagnostic Marker Genes for the Detection of Beer Spoiling Pediococcus damnosus Strains Using the BlAst Diagnostic Gene findEr.</title>
        <authorList>
            <person name="Behr J."/>
            <person name="Geissler A.J."/>
            <person name="Schmid J."/>
            <person name="Zehe A."/>
            <person name="Vogel R.F."/>
        </authorList>
    </citation>
    <scope>NUCLEOTIDE SEQUENCE [LARGE SCALE GENOMIC DNA]</scope>
    <source>
        <strain evidence="7 10">TMW 2.1533</strain>
        <strain evidence="8 9">TMW 2.1535</strain>
    </source>
</reference>
<dbReference type="KEGG" id="pdm:ADU72_1473"/>
<feature type="transmembrane region" description="Helical" evidence="6">
    <location>
        <begin position="244"/>
        <end position="272"/>
    </location>
</feature>
<comment type="subcellular location">
    <subcellularLocation>
        <location evidence="1">Cell membrane</location>
        <topology evidence="1">Multi-pass membrane protein</topology>
    </subcellularLocation>
</comment>
<dbReference type="EC" id="3.1.-.-" evidence="7"/>
<dbReference type="OrthoDB" id="9775903at2"/>
<evidence type="ECO:0000256" key="1">
    <source>
        <dbReference type="ARBA" id="ARBA00004651"/>
    </source>
</evidence>
<feature type="transmembrane region" description="Helical" evidence="6">
    <location>
        <begin position="180"/>
        <end position="200"/>
    </location>
</feature>
<keyword evidence="4 6" id="KW-1133">Transmembrane helix</keyword>
<sequence length="296" mass="33671">MLRRFQQTSFFDFITIFLRRYKKGNISNNGIVLAYYTLLSFFPLLLLIGNVLPLLNLPVNTVLKYVNRIMPENIYKILSPLIKQLLTTNNGGVLSIGVVVALWSASKGISAFQQALNATYDMENTTNAILMRILSFLIVLLFMVALIIIVFSFSFGQVALAYLTPLLQIPQDFINFVETIKWPITILGIWLILTILYMIVPMARVRWRYAWAGALFAMIGLVILTQFFTLYLRYFGGAVTTYKTIGTFIIIMLWLDFLAEIMLIGGVINAALQEKISGLPFKPKLSHLKRNHQTSH</sequence>
<dbReference type="PANTHER" id="PTHR30213">
    <property type="entry name" value="INNER MEMBRANE PROTEIN YHJD"/>
    <property type="match status" value="1"/>
</dbReference>
<dbReference type="GeneID" id="57276728"/>
<organism evidence="7 10">
    <name type="scientific">Pediococcus damnosus</name>
    <dbReference type="NCBI Taxonomy" id="51663"/>
    <lineage>
        <taxon>Bacteria</taxon>
        <taxon>Bacillati</taxon>
        <taxon>Bacillota</taxon>
        <taxon>Bacilli</taxon>
        <taxon>Lactobacillales</taxon>
        <taxon>Lactobacillaceae</taxon>
        <taxon>Pediococcus</taxon>
    </lineage>
</organism>
<keyword evidence="7" id="KW-0378">Hydrolase</keyword>
<evidence type="ECO:0000256" key="6">
    <source>
        <dbReference type="SAM" id="Phobius"/>
    </source>
</evidence>
<dbReference type="NCBIfam" id="TIGR00765">
    <property type="entry name" value="yihY_not_rbn"/>
    <property type="match status" value="1"/>
</dbReference>
<dbReference type="PANTHER" id="PTHR30213:SF0">
    <property type="entry name" value="UPF0761 MEMBRANE PROTEIN YIHY"/>
    <property type="match status" value="1"/>
</dbReference>
<proteinExistence type="predicted"/>
<dbReference type="EMBL" id="CP012288">
    <property type="protein sequence ID" value="AMV67400.1"/>
    <property type="molecule type" value="Genomic_DNA"/>
</dbReference>
<evidence type="ECO:0000313" key="10">
    <source>
        <dbReference type="Proteomes" id="UP000076405"/>
    </source>
</evidence>
<dbReference type="Proteomes" id="UP000076244">
    <property type="component" value="Chromosome"/>
</dbReference>
<feature type="transmembrane region" description="Helical" evidence="6">
    <location>
        <begin position="93"/>
        <end position="112"/>
    </location>
</feature>
<evidence type="ECO:0000256" key="4">
    <source>
        <dbReference type="ARBA" id="ARBA00022989"/>
    </source>
</evidence>
<keyword evidence="9" id="KW-1185">Reference proteome</keyword>
<evidence type="ECO:0000256" key="3">
    <source>
        <dbReference type="ARBA" id="ARBA00022692"/>
    </source>
</evidence>
<keyword evidence="5 6" id="KW-0472">Membrane</keyword>
<dbReference type="PIRSF" id="PIRSF035875">
    <property type="entry name" value="RNase_BN"/>
    <property type="match status" value="1"/>
</dbReference>
<accession>A0A0R2HUM8</accession>
<evidence type="ECO:0000313" key="9">
    <source>
        <dbReference type="Proteomes" id="UP000076244"/>
    </source>
</evidence>
<gene>
    <name evidence="7" type="ORF">ADU70_1223</name>
    <name evidence="8" type="ORF">ADU72_1473</name>
</gene>
<feature type="transmembrane region" description="Helical" evidence="6">
    <location>
        <begin position="30"/>
        <end position="55"/>
    </location>
</feature>
<dbReference type="AlphaFoldDB" id="A0A0R2HUM8"/>
<dbReference type="InterPro" id="IPR017039">
    <property type="entry name" value="Virul_fac_BrkB"/>
</dbReference>
<dbReference type="RefSeq" id="WP_046871591.1">
    <property type="nucleotide sequence ID" value="NZ_BAAAXI010000184.1"/>
</dbReference>
<feature type="transmembrane region" description="Helical" evidence="6">
    <location>
        <begin position="133"/>
        <end position="160"/>
    </location>
</feature>
<keyword evidence="2" id="KW-1003">Cell membrane</keyword>
<evidence type="ECO:0000313" key="8">
    <source>
        <dbReference type="EMBL" id="AMV67400.1"/>
    </source>
</evidence>